<proteinExistence type="inferred from homology"/>
<dbReference type="EMBL" id="JAIPUX010005289">
    <property type="protein sequence ID" value="KAH0618024.1"/>
    <property type="molecule type" value="Genomic_DNA"/>
</dbReference>
<dbReference type="InterPro" id="IPR030045">
    <property type="entry name" value="CTNNAL1"/>
</dbReference>
<organism evidence="4 5">
    <name type="scientific">Phrynosoma platyrhinos</name>
    <name type="common">Desert horned lizard</name>
    <dbReference type="NCBI Taxonomy" id="52577"/>
    <lineage>
        <taxon>Eukaryota</taxon>
        <taxon>Metazoa</taxon>
        <taxon>Chordata</taxon>
        <taxon>Craniata</taxon>
        <taxon>Vertebrata</taxon>
        <taxon>Euteleostomi</taxon>
        <taxon>Lepidosauria</taxon>
        <taxon>Squamata</taxon>
        <taxon>Bifurcata</taxon>
        <taxon>Unidentata</taxon>
        <taxon>Episquamata</taxon>
        <taxon>Toxicofera</taxon>
        <taxon>Iguania</taxon>
        <taxon>Phrynosomatidae</taxon>
        <taxon>Phrynosomatinae</taxon>
        <taxon>Phrynosoma</taxon>
    </lineage>
</organism>
<dbReference type="PANTHER" id="PTHR46342">
    <property type="entry name" value="ALPHA-CATULIN"/>
    <property type="match status" value="1"/>
</dbReference>
<evidence type="ECO:0000313" key="4">
    <source>
        <dbReference type="EMBL" id="KAH0618024.1"/>
    </source>
</evidence>
<sequence length="200" mass="22337">MLCPPMPTFIDDIIDVIEYTITTLINHKDKPKRSDKTLRAVQQVGQAVNLAVGRFVMVGEAIANENQELKEEMKVACTEAKQAETIAQLTDVTALDHPESDGQITIFTDKTGVVKAARLLLSSVTKVLVLADRIVVKQIINSKNKVLLTMEQLEKVSSFQEFVQIFSQFGNEMVEFAHLTGERQNVSIQENSIHPVLQKM</sequence>
<gene>
    <name evidence="4" type="ORF">JD844_016945</name>
</gene>
<comment type="similarity">
    <text evidence="2">Belongs to the vinculin/alpha-catenin family.</text>
</comment>
<accession>A0ABQ7SL30</accession>
<evidence type="ECO:0000256" key="2">
    <source>
        <dbReference type="ARBA" id="ARBA00008376"/>
    </source>
</evidence>
<dbReference type="SUPFAM" id="SSF47220">
    <property type="entry name" value="alpha-catenin/vinculin-like"/>
    <property type="match status" value="1"/>
</dbReference>
<comment type="subcellular location">
    <subcellularLocation>
        <location evidence="1">Cytoplasm</location>
    </subcellularLocation>
</comment>
<evidence type="ECO:0008006" key="6">
    <source>
        <dbReference type="Google" id="ProtNLM"/>
    </source>
</evidence>
<dbReference type="Pfam" id="PF01044">
    <property type="entry name" value="Vinculin"/>
    <property type="match status" value="1"/>
</dbReference>
<reference evidence="4 5" key="1">
    <citation type="journal article" date="2022" name="Gigascience">
        <title>A chromosome-level genome assembly and annotation of the desert horned lizard, Phrynosoma platyrhinos, provides insight into chromosomal rearrangements among reptiles.</title>
        <authorList>
            <person name="Koochekian N."/>
            <person name="Ascanio A."/>
            <person name="Farleigh K."/>
            <person name="Card D.C."/>
            <person name="Schield D.R."/>
            <person name="Castoe T.A."/>
            <person name="Jezkova T."/>
        </authorList>
    </citation>
    <scope>NUCLEOTIDE SEQUENCE [LARGE SCALE GENOMIC DNA]</scope>
    <source>
        <strain evidence="4">NK-2021</strain>
    </source>
</reference>
<name>A0ABQ7SL30_PHRPL</name>
<evidence type="ECO:0000256" key="1">
    <source>
        <dbReference type="ARBA" id="ARBA00004496"/>
    </source>
</evidence>
<protein>
    <recommendedName>
        <fullName evidence="6">Alpha-catulin</fullName>
    </recommendedName>
</protein>
<dbReference type="InterPro" id="IPR006077">
    <property type="entry name" value="Vinculin/catenin"/>
</dbReference>
<comment type="caution">
    <text evidence="4">The sequence shown here is derived from an EMBL/GenBank/DDBJ whole genome shotgun (WGS) entry which is preliminary data.</text>
</comment>
<evidence type="ECO:0000256" key="3">
    <source>
        <dbReference type="ARBA" id="ARBA00022490"/>
    </source>
</evidence>
<dbReference type="Gene3D" id="1.20.120.230">
    <property type="entry name" value="Alpha-catenin/vinculin-like"/>
    <property type="match status" value="2"/>
</dbReference>
<dbReference type="Proteomes" id="UP000826234">
    <property type="component" value="Unassembled WGS sequence"/>
</dbReference>
<keyword evidence="5" id="KW-1185">Reference proteome</keyword>
<keyword evidence="3" id="KW-0963">Cytoplasm</keyword>
<dbReference type="InterPro" id="IPR036723">
    <property type="entry name" value="Alpha-catenin/vinculin-like_sf"/>
</dbReference>
<evidence type="ECO:0000313" key="5">
    <source>
        <dbReference type="Proteomes" id="UP000826234"/>
    </source>
</evidence>
<dbReference type="PANTHER" id="PTHR46342:SF1">
    <property type="entry name" value="ALPHA-CATULIN"/>
    <property type="match status" value="1"/>
</dbReference>